<dbReference type="Proteomes" id="UP000070544">
    <property type="component" value="Unassembled WGS sequence"/>
</dbReference>
<gene>
    <name evidence="2" type="ORF">M427DRAFT_59819</name>
</gene>
<evidence type="ECO:0000313" key="2">
    <source>
        <dbReference type="EMBL" id="KXS12133.1"/>
    </source>
</evidence>
<dbReference type="EMBL" id="KQ965791">
    <property type="protein sequence ID" value="KXS12133.1"/>
    <property type="molecule type" value="Genomic_DNA"/>
</dbReference>
<evidence type="ECO:0000313" key="3">
    <source>
        <dbReference type="Proteomes" id="UP000070544"/>
    </source>
</evidence>
<feature type="region of interest" description="Disordered" evidence="1">
    <location>
        <begin position="31"/>
        <end position="54"/>
    </location>
</feature>
<evidence type="ECO:0000256" key="1">
    <source>
        <dbReference type="SAM" id="MobiDB-lite"/>
    </source>
</evidence>
<proteinExistence type="predicted"/>
<dbReference type="AlphaFoldDB" id="A0A139A717"/>
<organism evidence="2 3">
    <name type="scientific">Gonapodya prolifera (strain JEL478)</name>
    <name type="common">Monoblepharis prolifera</name>
    <dbReference type="NCBI Taxonomy" id="1344416"/>
    <lineage>
        <taxon>Eukaryota</taxon>
        <taxon>Fungi</taxon>
        <taxon>Fungi incertae sedis</taxon>
        <taxon>Chytridiomycota</taxon>
        <taxon>Chytridiomycota incertae sedis</taxon>
        <taxon>Monoblepharidomycetes</taxon>
        <taxon>Monoblepharidales</taxon>
        <taxon>Gonapodyaceae</taxon>
        <taxon>Gonapodya</taxon>
    </lineage>
</organism>
<accession>A0A139A717</accession>
<keyword evidence="3" id="KW-1185">Reference proteome</keyword>
<reference evidence="2 3" key="1">
    <citation type="journal article" date="2015" name="Genome Biol. Evol.">
        <title>Phylogenomic analyses indicate that early fungi evolved digesting cell walls of algal ancestors of land plants.</title>
        <authorList>
            <person name="Chang Y."/>
            <person name="Wang S."/>
            <person name="Sekimoto S."/>
            <person name="Aerts A.L."/>
            <person name="Choi C."/>
            <person name="Clum A."/>
            <person name="LaButti K.M."/>
            <person name="Lindquist E.A."/>
            <person name="Yee Ngan C."/>
            <person name="Ohm R.A."/>
            <person name="Salamov A.A."/>
            <person name="Grigoriev I.V."/>
            <person name="Spatafora J.W."/>
            <person name="Berbee M.L."/>
        </authorList>
    </citation>
    <scope>NUCLEOTIDE SEQUENCE [LARGE SCALE GENOMIC DNA]</scope>
    <source>
        <strain evidence="2 3">JEL478</strain>
    </source>
</reference>
<sequence length="54" mass="5767">MLQPGVLLKSSSLYCTNAIADFILPSQLAAPTSRSSPMKKIGGRQTKAGVNTWM</sequence>
<protein>
    <submittedName>
        <fullName evidence="2">Uncharacterized protein</fullName>
    </submittedName>
</protein>
<feature type="non-terminal residue" evidence="2">
    <location>
        <position position="54"/>
    </location>
</feature>
<name>A0A139A717_GONPJ</name>